<dbReference type="OrthoDB" id="1923003at2759"/>
<keyword evidence="2" id="KW-1185">Reference proteome</keyword>
<evidence type="ECO:0000313" key="2">
    <source>
        <dbReference type="Proteomes" id="UP001055439"/>
    </source>
</evidence>
<proteinExistence type="predicted"/>
<evidence type="ECO:0000313" key="1">
    <source>
        <dbReference type="EMBL" id="URE02591.1"/>
    </source>
</evidence>
<dbReference type="Proteomes" id="UP001055439">
    <property type="component" value="Chromosome 5"/>
</dbReference>
<dbReference type="EMBL" id="CP097507">
    <property type="protein sequence ID" value="URE02591.1"/>
    <property type="molecule type" value="Genomic_DNA"/>
</dbReference>
<accession>A0A9E7FUL3</accession>
<protein>
    <submittedName>
        <fullName evidence="1">Uncharacterized protein</fullName>
    </submittedName>
</protein>
<name>A0A9E7FUL3_9LILI</name>
<organism evidence="1 2">
    <name type="scientific">Musa troglodytarum</name>
    <name type="common">fe'i banana</name>
    <dbReference type="NCBI Taxonomy" id="320322"/>
    <lineage>
        <taxon>Eukaryota</taxon>
        <taxon>Viridiplantae</taxon>
        <taxon>Streptophyta</taxon>
        <taxon>Embryophyta</taxon>
        <taxon>Tracheophyta</taxon>
        <taxon>Spermatophyta</taxon>
        <taxon>Magnoliopsida</taxon>
        <taxon>Liliopsida</taxon>
        <taxon>Zingiberales</taxon>
        <taxon>Musaceae</taxon>
        <taxon>Musa</taxon>
    </lineage>
</organism>
<dbReference type="AlphaFoldDB" id="A0A9E7FUL3"/>
<reference evidence="1" key="1">
    <citation type="submission" date="2022-05" db="EMBL/GenBank/DDBJ databases">
        <title>The Musa troglodytarum L. genome provides insights into the mechanism of non-climacteric behaviour and enrichment of carotenoids.</title>
        <authorList>
            <person name="Wang J."/>
        </authorList>
    </citation>
    <scope>NUCLEOTIDE SEQUENCE</scope>
    <source>
        <tissue evidence="1">Leaf</tissue>
    </source>
</reference>
<sequence>MAKQSMDTGPAIQPSWAVLHASESTPEPMTAVMMCATQVVVVIAGSSSSYFEGLFDCHC</sequence>
<gene>
    <name evidence="1" type="ORF">MUK42_19783</name>
</gene>